<dbReference type="Gene3D" id="3.80.10.10">
    <property type="entry name" value="Ribonuclease Inhibitor"/>
    <property type="match status" value="1"/>
</dbReference>
<feature type="compositionally biased region" description="Acidic residues" evidence="4">
    <location>
        <begin position="388"/>
        <end position="407"/>
    </location>
</feature>
<dbReference type="GeneID" id="36594026"/>
<dbReference type="RefSeq" id="XP_024733469.1">
    <property type="nucleotide sequence ID" value="XM_024885949.1"/>
</dbReference>
<dbReference type="CDD" id="cd00116">
    <property type="entry name" value="LRR_RI"/>
    <property type="match status" value="1"/>
</dbReference>
<evidence type="ECO:0000313" key="6">
    <source>
        <dbReference type="Proteomes" id="UP000235371"/>
    </source>
</evidence>
<gene>
    <name evidence="5" type="ORF">K444DRAFT_654625</name>
</gene>
<keyword evidence="1" id="KW-0343">GTPase activation</keyword>
<feature type="compositionally biased region" description="Basic and acidic residues" evidence="4">
    <location>
        <begin position="408"/>
        <end position="417"/>
    </location>
</feature>
<dbReference type="Pfam" id="PF13516">
    <property type="entry name" value="LRR_6"/>
    <property type="match status" value="1"/>
</dbReference>
<protein>
    <submittedName>
        <fullName evidence="5">Putative Ran GTPase-activating protein 1</fullName>
    </submittedName>
</protein>
<evidence type="ECO:0000256" key="3">
    <source>
        <dbReference type="ARBA" id="ARBA00022737"/>
    </source>
</evidence>
<dbReference type="InParanoid" id="A0A2J6T0L3"/>
<feature type="region of interest" description="Disordered" evidence="4">
    <location>
        <begin position="354"/>
        <end position="417"/>
    </location>
</feature>
<dbReference type="EMBL" id="KZ613848">
    <property type="protein sequence ID" value="PMD56565.1"/>
    <property type="molecule type" value="Genomic_DNA"/>
</dbReference>
<evidence type="ECO:0000256" key="2">
    <source>
        <dbReference type="ARBA" id="ARBA00022614"/>
    </source>
</evidence>
<evidence type="ECO:0000256" key="4">
    <source>
        <dbReference type="SAM" id="MobiDB-lite"/>
    </source>
</evidence>
<keyword evidence="3" id="KW-0677">Repeat</keyword>
<dbReference type="InterPro" id="IPR001611">
    <property type="entry name" value="Leu-rich_rpt"/>
</dbReference>
<dbReference type="SMART" id="SM00368">
    <property type="entry name" value="LRR_RI"/>
    <property type="match status" value="7"/>
</dbReference>
<dbReference type="GO" id="GO:0005096">
    <property type="term" value="F:GTPase activator activity"/>
    <property type="evidence" value="ECO:0007669"/>
    <property type="project" value="UniProtKB-KW"/>
</dbReference>
<dbReference type="STRING" id="1095630.A0A2J6T0L3"/>
<dbReference type="GO" id="GO:0048471">
    <property type="term" value="C:perinuclear region of cytoplasm"/>
    <property type="evidence" value="ECO:0007669"/>
    <property type="project" value="TreeGrafter"/>
</dbReference>
<feature type="compositionally biased region" description="Acidic residues" evidence="4">
    <location>
        <begin position="354"/>
        <end position="380"/>
    </location>
</feature>
<dbReference type="OrthoDB" id="184583at2759"/>
<dbReference type="Proteomes" id="UP000235371">
    <property type="component" value="Unassembled WGS sequence"/>
</dbReference>
<dbReference type="InterPro" id="IPR032675">
    <property type="entry name" value="LRR_dom_sf"/>
</dbReference>
<evidence type="ECO:0000256" key="1">
    <source>
        <dbReference type="ARBA" id="ARBA00022468"/>
    </source>
</evidence>
<dbReference type="GO" id="GO:0031267">
    <property type="term" value="F:small GTPase binding"/>
    <property type="evidence" value="ECO:0007669"/>
    <property type="project" value="TreeGrafter"/>
</dbReference>
<dbReference type="SUPFAM" id="SSF52047">
    <property type="entry name" value="RNI-like"/>
    <property type="match status" value="1"/>
</dbReference>
<name>A0A2J6T0L3_9HELO</name>
<accession>A0A2J6T0L3</accession>
<reference evidence="5 6" key="1">
    <citation type="submission" date="2016-04" db="EMBL/GenBank/DDBJ databases">
        <title>A degradative enzymes factory behind the ericoid mycorrhizal symbiosis.</title>
        <authorList>
            <consortium name="DOE Joint Genome Institute"/>
            <person name="Martino E."/>
            <person name="Morin E."/>
            <person name="Grelet G."/>
            <person name="Kuo A."/>
            <person name="Kohler A."/>
            <person name="Daghino S."/>
            <person name="Barry K."/>
            <person name="Choi C."/>
            <person name="Cichocki N."/>
            <person name="Clum A."/>
            <person name="Copeland A."/>
            <person name="Hainaut M."/>
            <person name="Haridas S."/>
            <person name="Labutti K."/>
            <person name="Lindquist E."/>
            <person name="Lipzen A."/>
            <person name="Khouja H.-R."/>
            <person name="Murat C."/>
            <person name="Ohm R."/>
            <person name="Olson A."/>
            <person name="Spatafora J."/>
            <person name="Veneault-Fourrey C."/>
            <person name="Henrissat B."/>
            <person name="Grigoriev I."/>
            <person name="Martin F."/>
            <person name="Perotto S."/>
        </authorList>
    </citation>
    <scope>NUCLEOTIDE SEQUENCE [LARGE SCALE GENOMIC DNA]</scope>
    <source>
        <strain evidence="5 6">E</strain>
    </source>
</reference>
<dbReference type="GO" id="GO:0005634">
    <property type="term" value="C:nucleus"/>
    <property type="evidence" value="ECO:0007669"/>
    <property type="project" value="TreeGrafter"/>
</dbReference>
<evidence type="ECO:0000313" key="5">
    <source>
        <dbReference type="EMBL" id="PMD56565.1"/>
    </source>
</evidence>
<dbReference type="InterPro" id="IPR027038">
    <property type="entry name" value="RanGap"/>
</dbReference>
<organism evidence="5 6">
    <name type="scientific">Hyaloscypha bicolor E</name>
    <dbReference type="NCBI Taxonomy" id="1095630"/>
    <lineage>
        <taxon>Eukaryota</taxon>
        <taxon>Fungi</taxon>
        <taxon>Dikarya</taxon>
        <taxon>Ascomycota</taxon>
        <taxon>Pezizomycotina</taxon>
        <taxon>Leotiomycetes</taxon>
        <taxon>Helotiales</taxon>
        <taxon>Hyaloscyphaceae</taxon>
        <taxon>Hyaloscypha</taxon>
        <taxon>Hyaloscypha bicolor</taxon>
    </lineage>
</organism>
<dbReference type="PANTHER" id="PTHR24113">
    <property type="entry name" value="RAN GTPASE-ACTIVATING PROTEIN 1"/>
    <property type="match status" value="1"/>
</dbReference>
<dbReference type="GO" id="GO:0005829">
    <property type="term" value="C:cytosol"/>
    <property type="evidence" value="ECO:0007669"/>
    <property type="project" value="TreeGrafter"/>
</dbReference>
<dbReference type="FunCoup" id="A0A2J6T0L3">
    <property type="interactions" value="150"/>
</dbReference>
<dbReference type="PANTHER" id="PTHR24113:SF12">
    <property type="entry name" value="RAN GTPASE-ACTIVATING PROTEIN 1"/>
    <property type="match status" value="1"/>
</dbReference>
<sequence length="417" mass="45596">MAPKTKIFSLEGKGLKLDTKEDVEVHIKALREMDDVEEIRLLGNTLGVEACKVLGEVLETKKLLQIANLADIFTGRLLNEIPQALSHLLTSLLTLPKLHTVNLNDNAFGLNTQAPLVAFLSSHVPLQHLILNNNGLGPHAGILIADALSALHAKKEEARKAGKQVPDLETVICGRNRLENGSMTAWAKAYSLHTGVKEVKMVQNGIRQEGISHLLTDGLRHARGIRVLDLQDNTFTILGAKALATVAPGWTEIQELGVGDSLLSAKGGVAVANALAKGGNKKLETLRLQYNDITAKGLEAFTNAAKKALPALKKIELNGNKFSEEDQSIMILRELLEERKEKLAGEVIMEDDWGLDSLSDLEDESDEESEEEEEEEEAEELREKLLEEAEEAQEEPVAQEDDSEVDAVADKLAKTEI</sequence>
<dbReference type="GO" id="GO:0006913">
    <property type="term" value="P:nucleocytoplasmic transport"/>
    <property type="evidence" value="ECO:0007669"/>
    <property type="project" value="TreeGrafter"/>
</dbReference>
<keyword evidence="6" id="KW-1185">Reference proteome</keyword>
<proteinExistence type="predicted"/>
<keyword evidence="2" id="KW-0433">Leucine-rich repeat</keyword>
<dbReference type="AlphaFoldDB" id="A0A2J6T0L3"/>